<dbReference type="InParanoid" id="E4Y2J0"/>
<protein>
    <submittedName>
        <fullName evidence="1">Uncharacterized protein</fullName>
    </submittedName>
</protein>
<dbReference type="EMBL" id="FN653865">
    <property type="protein sequence ID" value="CBY16080.1"/>
    <property type="molecule type" value="Genomic_DNA"/>
</dbReference>
<evidence type="ECO:0000313" key="2">
    <source>
        <dbReference type="Proteomes" id="UP000001307"/>
    </source>
</evidence>
<feature type="non-terminal residue" evidence="1">
    <location>
        <position position="1"/>
    </location>
</feature>
<proteinExistence type="predicted"/>
<gene>
    <name evidence="1" type="ORF">GSOID_T00016391001</name>
</gene>
<reference evidence="1 2" key="1">
    <citation type="journal article" date="2010" name="Science">
        <title>Plasticity of animal genome architecture unmasked by rapid evolution of a pelagic tunicate.</title>
        <authorList>
            <person name="Denoeud F."/>
            <person name="Henriet S."/>
            <person name="Mungpakdee S."/>
            <person name="Aury J.M."/>
            <person name="Da Silva C."/>
            <person name="Brinkmann H."/>
            <person name="Mikhaleva J."/>
            <person name="Olsen L.C."/>
            <person name="Jubin C."/>
            <person name="Canestro C."/>
            <person name="Bouquet J.M."/>
            <person name="Danks G."/>
            <person name="Poulain J."/>
            <person name="Campsteijn C."/>
            <person name="Adamski M."/>
            <person name="Cross I."/>
            <person name="Yadetie F."/>
            <person name="Muffato M."/>
            <person name="Louis A."/>
            <person name="Butcher S."/>
            <person name="Tsagkogeorga G."/>
            <person name="Konrad A."/>
            <person name="Singh S."/>
            <person name="Jensen M.F."/>
            <person name="Cong E.H."/>
            <person name="Eikeseth-Otteraa H."/>
            <person name="Noel B."/>
            <person name="Anthouard V."/>
            <person name="Porcel B.M."/>
            <person name="Kachouri-Lafond R."/>
            <person name="Nishino A."/>
            <person name="Ugolini M."/>
            <person name="Chourrout P."/>
            <person name="Nishida H."/>
            <person name="Aasland R."/>
            <person name="Huzurbazar S."/>
            <person name="Westhof E."/>
            <person name="Delsuc F."/>
            <person name="Lehrach H."/>
            <person name="Reinhardt R."/>
            <person name="Weissenbach J."/>
            <person name="Roy S.W."/>
            <person name="Artiguenave F."/>
            <person name="Postlethwait J.H."/>
            <person name="Manak J.R."/>
            <person name="Thompson E.M."/>
            <person name="Jaillon O."/>
            <person name="Du Pasquier L."/>
            <person name="Boudinot P."/>
            <person name="Liberles D.A."/>
            <person name="Volff J.N."/>
            <person name="Philippe H."/>
            <person name="Lenhard B."/>
            <person name="Roest Crollius H."/>
            <person name="Wincker P."/>
            <person name="Chourrout D."/>
        </authorList>
    </citation>
    <scope>NUCLEOTIDE SEQUENCE [LARGE SCALE GENOMIC DNA]</scope>
</reference>
<keyword evidence="2" id="KW-1185">Reference proteome</keyword>
<name>E4Y2J0_OIKDI</name>
<dbReference type="AlphaFoldDB" id="E4Y2J0"/>
<accession>E4Y2J0</accession>
<dbReference type="Proteomes" id="UP000001307">
    <property type="component" value="Unassembled WGS sequence"/>
</dbReference>
<sequence>NVSKNTKEVVFDQNRKMAATSVPESESKKYRVKAGIVKKRFFQVWSTNRRSQLDWPLLQSCF</sequence>
<organism evidence="1 2">
    <name type="scientific">Oikopleura dioica</name>
    <name type="common">Tunicate</name>
    <dbReference type="NCBI Taxonomy" id="34765"/>
    <lineage>
        <taxon>Eukaryota</taxon>
        <taxon>Metazoa</taxon>
        <taxon>Chordata</taxon>
        <taxon>Tunicata</taxon>
        <taxon>Appendicularia</taxon>
        <taxon>Copelata</taxon>
        <taxon>Oikopleuridae</taxon>
        <taxon>Oikopleura</taxon>
    </lineage>
</organism>
<evidence type="ECO:0000313" key="1">
    <source>
        <dbReference type="EMBL" id="CBY16080.1"/>
    </source>
</evidence>